<dbReference type="Gene3D" id="1.10.10.60">
    <property type="entry name" value="Homeodomain-like"/>
    <property type="match status" value="2"/>
</dbReference>
<dbReference type="PANTHER" id="PTHR43280">
    <property type="entry name" value="ARAC-FAMILY TRANSCRIPTIONAL REGULATOR"/>
    <property type="match status" value="1"/>
</dbReference>
<evidence type="ECO:0000313" key="6">
    <source>
        <dbReference type="EMBL" id="MFB9057290.1"/>
    </source>
</evidence>
<feature type="transmembrane region" description="Helical" evidence="4">
    <location>
        <begin position="336"/>
        <end position="357"/>
    </location>
</feature>
<proteinExistence type="predicted"/>
<dbReference type="EMBL" id="JBHMFC010000073">
    <property type="protein sequence ID" value="MFB9057290.1"/>
    <property type="molecule type" value="Genomic_DNA"/>
</dbReference>
<dbReference type="InterPro" id="IPR009057">
    <property type="entry name" value="Homeodomain-like_sf"/>
</dbReference>
<gene>
    <name evidence="6" type="ORF">ACFFU9_11130</name>
</gene>
<keyword evidence="4" id="KW-0472">Membrane</keyword>
<keyword evidence="3" id="KW-0804">Transcription</keyword>
<evidence type="ECO:0000256" key="1">
    <source>
        <dbReference type="ARBA" id="ARBA00023015"/>
    </source>
</evidence>
<protein>
    <recommendedName>
        <fullName evidence="5">HTH araC/xylS-type domain-containing protein</fullName>
    </recommendedName>
</protein>
<dbReference type="Proteomes" id="UP001589585">
    <property type="component" value="Unassembled WGS sequence"/>
</dbReference>
<organism evidence="6 7">
    <name type="scientific">Mariniflexile ostreae</name>
    <dbReference type="NCBI Taxonomy" id="1520892"/>
    <lineage>
        <taxon>Bacteria</taxon>
        <taxon>Pseudomonadati</taxon>
        <taxon>Bacteroidota</taxon>
        <taxon>Flavobacteriia</taxon>
        <taxon>Flavobacteriales</taxon>
        <taxon>Flavobacteriaceae</taxon>
        <taxon>Mariniflexile</taxon>
    </lineage>
</organism>
<dbReference type="RefSeq" id="WP_379861515.1">
    <property type="nucleotide sequence ID" value="NZ_JBHMFC010000073.1"/>
</dbReference>
<evidence type="ECO:0000259" key="5">
    <source>
        <dbReference type="PROSITE" id="PS01124"/>
    </source>
</evidence>
<dbReference type="InterPro" id="IPR011990">
    <property type="entry name" value="TPR-like_helical_dom_sf"/>
</dbReference>
<keyword evidence="1" id="KW-0805">Transcription regulation</keyword>
<evidence type="ECO:0000256" key="4">
    <source>
        <dbReference type="SAM" id="Phobius"/>
    </source>
</evidence>
<evidence type="ECO:0000256" key="3">
    <source>
        <dbReference type="ARBA" id="ARBA00023163"/>
    </source>
</evidence>
<keyword evidence="7" id="KW-1185">Reference proteome</keyword>
<dbReference type="SUPFAM" id="SSF46689">
    <property type="entry name" value="Homeodomain-like"/>
    <property type="match status" value="1"/>
</dbReference>
<dbReference type="PANTHER" id="PTHR43280:SF28">
    <property type="entry name" value="HTH-TYPE TRANSCRIPTIONAL ACTIVATOR RHAS"/>
    <property type="match status" value="1"/>
</dbReference>
<dbReference type="SMART" id="SM00342">
    <property type="entry name" value="HTH_ARAC"/>
    <property type="match status" value="1"/>
</dbReference>
<dbReference type="SUPFAM" id="SSF48452">
    <property type="entry name" value="TPR-like"/>
    <property type="match status" value="2"/>
</dbReference>
<sequence>MNYFFNLLLVVLFLHVKMVFSQNRDEGNAKFDSVFYDTAVRKSATNIVMASQIADSLYNVSSTDLQKIKSLMLSADLLEKQSKREEAITYTLRAEIIANEISDYEWLSRIYGFLSTQYRIIGLIDQGKRYLEKGLKICDKMTHQSRVDQYRGMVYQEMAHYAIYEKQYKRAVQLLEKANLLFSNMSSVQMKNFFFGNNEEMIGRSYLGMDEFNIAIQHYHKSLKYLNEANAGESQWAGMVFHGLGKIALKQKEYEKSLSYLSKADTIAQAIDHTALKVLIYSDLSEYYQINGDLEKYFYYNKEHLKNVNKNMTSAKTATNKALNMVYENQNAKLTIVYKIALVWSILFFISLGLYYFTRKKRRKEEKYFKAIISNLNSLKEEPKLIPSVLTNKEERFMPEKTEIELLRKLEEFEKKEEFTNPNLRLSVMAADFRTNTKYLSYIINTHKNKDFNNYVNDLRVYYIINKVQDNPNYLNYKISYLSKECGFSSHSKFATIFKNTTGLTPSAFLGQVKASHVEETTLS</sequence>
<accession>A0ABV5FCW5</accession>
<evidence type="ECO:0000313" key="7">
    <source>
        <dbReference type="Proteomes" id="UP001589585"/>
    </source>
</evidence>
<keyword evidence="4" id="KW-0812">Transmembrane</keyword>
<feature type="domain" description="HTH araC/xylS-type" evidence="5">
    <location>
        <begin position="404"/>
        <end position="512"/>
    </location>
</feature>
<dbReference type="InterPro" id="IPR018060">
    <property type="entry name" value="HTH_AraC"/>
</dbReference>
<dbReference type="PROSITE" id="PS01124">
    <property type="entry name" value="HTH_ARAC_FAMILY_2"/>
    <property type="match status" value="1"/>
</dbReference>
<dbReference type="Gene3D" id="1.25.40.10">
    <property type="entry name" value="Tetratricopeptide repeat domain"/>
    <property type="match status" value="2"/>
</dbReference>
<keyword evidence="2" id="KW-0238">DNA-binding</keyword>
<reference evidence="6 7" key="1">
    <citation type="submission" date="2024-09" db="EMBL/GenBank/DDBJ databases">
        <authorList>
            <person name="Sun Q."/>
            <person name="Mori K."/>
        </authorList>
    </citation>
    <scope>NUCLEOTIDE SEQUENCE [LARGE SCALE GENOMIC DNA]</scope>
    <source>
        <strain evidence="6 7">CECT 8622</strain>
    </source>
</reference>
<name>A0ABV5FCW5_9FLAO</name>
<evidence type="ECO:0000256" key="2">
    <source>
        <dbReference type="ARBA" id="ARBA00023125"/>
    </source>
</evidence>
<keyword evidence="4" id="KW-1133">Transmembrane helix</keyword>
<comment type="caution">
    <text evidence="6">The sequence shown here is derived from an EMBL/GenBank/DDBJ whole genome shotgun (WGS) entry which is preliminary data.</text>
</comment>